<proteinExistence type="predicted"/>
<accession>A0ABY9LF45</accession>
<dbReference type="RefSeq" id="WP_018367041.1">
    <property type="nucleotide sequence ID" value="NZ_CP104407.1"/>
</dbReference>
<organism evidence="1 2">
    <name type="scientific">Streptococcus didelphis</name>
    <dbReference type="NCBI Taxonomy" id="102886"/>
    <lineage>
        <taxon>Bacteria</taxon>
        <taxon>Bacillati</taxon>
        <taxon>Bacillota</taxon>
        <taxon>Bacilli</taxon>
        <taxon>Lactobacillales</taxon>
        <taxon>Streptococcaceae</taxon>
        <taxon>Streptococcus</taxon>
    </lineage>
</organism>
<gene>
    <name evidence="1" type="ORF">N1496_04995</name>
</gene>
<reference evidence="2" key="1">
    <citation type="submission" date="2022-10" db="EMBL/GenBank/DDBJ databases">
        <title>Streptococcus didelphis as causative of fatal infections in opossums (Didelphis albiventris).</title>
        <authorList>
            <person name="Breyer G.M."/>
            <person name="Da Silva M.E.R.J."/>
            <person name="Siqueira F.M."/>
        </authorList>
    </citation>
    <scope>NUCLEOTIDE SEQUENCE [LARGE SCALE GENOMIC DNA]</scope>
    <source>
        <strain evidence="2">LBVP101/21</strain>
    </source>
</reference>
<evidence type="ECO:0000313" key="1">
    <source>
        <dbReference type="EMBL" id="WMB27567.1"/>
    </source>
</evidence>
<keyword evidence="2" id="KW-1185">Reference proteome</keyword>
<sequence>MSKEDDIIFHYQRERIKLEQKEDELHFISQRAGSMIDDFYSKLCLL</sequence>
<evidence type="ECO:0000313" key="2">
    <source>
        <dbReference type="Proteomes" id="UP001238096"/>
    </source>
</evidence>
<dbReference type="Proteomes" id="UP001238096">
    <property type="component" value="Chromosome"/>
</dbReference>
<dbReference type="EMBL" id="CP110509">
    <property type="protein sequence ID" value="WMB27567.1"/>
    <property type="molecule type" value="Genomic_DNA"/>
</dbReference>
<protein>
    <submittedName>
        <fullName evidence="1">Uncharacterized protein</fullName>
    </submittedName>
</protein>
<name>A0ABY9LF45_9STRE</name>